<comment type="similarity">
    <text evidence="1">Belongs to the Gfo/Idh/MocA family.</text>
</comment>
<dbReference type="Gene3D" id="3.30.360.10">
    <property type="entry name" value="Dihydrodipicolinate Reductase, domain 2"/>
    <property type="match status" value="1"/>
</dbReference>
<keyword evidence="2" id="KW-0560">Oxidoreductase</keyword>
<dbReference type="GO" id="GO:0006740">
    <property type="term" value="P:NADPH regeneration"/>
    <property type="evidence" value="ECO:0007669"/>
    <property type="project" value="TreeGrafter"/>
</dbReference>
<dbReference type="GO" id="GO:0000166">
    <property type="term" value="F:nucleotide binding"/>
    <property type="evidence" value="ECO:0007669"/>
    <property type="project" value="InterPro"/>
</dbReference>
<dbReference type="Pfam" id="PF01408">
    <property type="entry name" value="GFO_IDH_MocA"/>
    <property type="match status" value="1"/>
</dbReference>
<evidence type="ECO:0000256" key="2">
    <source>
        <dbReference type="ARBA" id="ARBA00023002"/>
    </source>
</evidence>
<dbReference type="InterPro" id="IPR055170">
    <property type="entry name" value="GFO_IDH_MocA-like_dom"/>
</dbReference>
<sequence>MEPPRKLHVGVVGLGRMGKRHALNFFHNVPRAILTAVCSIDDVEREWATHTLAPSGVAVYENYDDMLRHPGMDAVCISTTTSVHAPQTIAAIAAGKHVLCEKPLATSTDVSQTVVDAATRRPDLKVMCGFSRRFDASYRDAYAKVRSGIIGKACVMRCQTGDVLDPTGFFVNYAAQSGGIFVDCAIHDVDLALWFFEGAKVRSVSAIGITAIEPDLLQYNDRDNVMGMIEFEDGRIASVYTSRMMIAGQEDSTEIIGTEGKLTINMIPVANHVQIYKPGGIHHELPQNYWERFHQAFTTEAVEFTDCCLDDTQVPVELASAVAAVEIASALQEAMITGNKVVFDDKGRRISSSSGQAQRRTKL</sequence>
<dbReference type="Pfam" id="PF22725">
    <property type="entry name" value="GFO_IDH_MocA_C3"/>
    <property type="match status" value="1"/>
</dbReference>
<accession>A0A9P0EK91</accession>
<dbReference type="PANTHER" id="PTHR42840:SF3">
    <property type="entry name" value="BINDING ROSSMANN FOLD OXIDOREDUCTASE, PUTATIVE (AFU_ORTHOLOGUE AFUA_2G10240)-RELATED"/>
    <property type="match status" value="1"/>
</dbReference>
<dbReference type="InterPro" id="IPR000683">
    <property type="entry name" value="Gfo/Idh/MocA-like_OxRdtase_N"/>
</dbReference>
<dbReference type="PANTHER" id="PTHR42840">
    <property type="entry name" value="NAD(P)-BINDING ROSSMANN-FOLD SUPERFAMILY PROTEIN-RELATED"/>
    <property type="match status" value="1"/>
</dbReference>
<feature type="domain" description="Gfo/Idh/MocA-like oxidoreductase N-terminal" evidence="3">
    <location>
        <begin position="8"/>
        <end position="124"/>
    </location>
</feature>
<evidence type="ECO:0000256" key="1">
    <source>
        <dbReference type="ARBA" id="ARBA00010928"/>
    </source>
</evidence>
<dbReference type="GO" id="GO:0005737">
    <property type="term" value="C:cytoplasm"/>
    <property type="evidence" value="ECO:0007669"/>
    <property type="project" value="TreeGrafter"/>
</dbReference>
<protein>
    <submittedName>
        <fullName evidence="5">Uncharacterized protein</fullName>
    </submittedName>
</protein>
<reference evidence="6" key="1">
    <citation type="submission" date="2019-06" db="EMBL/GenBank/DDBJ databases">
        <authorList>
            <person name="Broberg M."/>
        </authorList>
    </citation>
    <scope>NUCLEOTIDE SEQUENCE [LARGE SCALE GENOMIC DNA]</scope>
</reference>
<keyword evidence="6" id="KW-1185">Reference proteome</keyword>
<dbReference type="Proteomes" id="UP000775872">
    <property type="component" value="Unassembled WGS sequence"/>
</dbReference>
<evidence type="ECO:0000259" key="4">
    <source>
        <dbReference type="Pfam" id="PF22725"/>
    </source>
</evidence>
<feature type="domain" description="GFO/IDH/MocA-like oxidoreductase" evidence="4">
    <location>
        <begin position="138"/>
        <end position="262"/>
    </location>
</feature>
<gene>
    <name evidence="5" type="ORF">CSOL1703_00014288</name>
</gene>
<comment type="caution">
    <text evidence="5">The sequence shown here is derived from an EMBL/GenBank/DDBJ whole genome shotgun (WGS) entry which is preliminary data.</text>
</comment>
<reference evidence="5 6" key="2">
    <citation type="submission" date="2021-10" db="EMBL/GenBank/DDBJ databases">
        <authorList>
            <person name="Piombo E."/>
        </authorList>
    </citation>
    <scope>NUCLEOTIDE SEQUENCE [LARGE SCALE GENOMIC DNA]</scope>
</reference>
<dbReference type="SUPFAM" id="SSF51735">
    <property type="entry name" value="NAD(P)-binding Rossmann-fold domains"/>
    <property type="match status" value="1"/>
</dbReference>
<name>A0A9P0EK91_9HYPO</name>
<dbReference type="Gene3D" id="3.40.50.720">
    <property type="entry name" value="NAD(P)-binding Rossmann-like Domain"/>
    <property type="match status" value="1"/>
</dbReference>
<proteinExistence type="inferred from homology"/>
<dbReference type="GO" id="GO:0016491">
    <property type="term" value="F:oxidoreductase activity"/>
    <property type="evidence" value="ECO:0007669"/>
    <property type="project" value="UniProtKB-KW"/>
</dbReference>
<evidence type="ECO:0000313" key="5">
    <source>
        <dbReference type="EMBL" id="CAH0051639.1"/>
    </source>
</evidence>
<dbReference type="AlphaFoldDB" id="A0A9P0EK91"/>
<organism evidence="5 6">
    <name type="scientific">Clonostachys solani</name>
    <dbReference type="NCBI Taxonomy" id="160281"/>
    <lineage>
        <taxon>Eukaryota</taxon>
        <taxon>Fungi</taxon>
        <taxon>Dikarya</taxon>
        <taxon>Ascomycota</taxon>
        <taxon>Pezizomycotina</taxon>
        <taxon>Sordariomycetes</taxon>
        <taxon>Hypocreomycetidae</taxon>
        <taxon>Hypocreales</taxon>
        <taxon>Bionectriaceae</taxon>
        <taxon>Clonostachys</taxon>
    </lineage>
</organism>
<dbReference type="SUPFAM" id="SSF55347">
    <property type="entry name" value="Glyceraldehyde-3-phosphate dehydrogenase-like, C-terminal domain"/>
    <property type="match status" value="1"/>
</dbReference>
<dbReference type="InterPro" id="IPR036291">
    <property type="entry name" value="NAD(P)-bd_dom_sf"/>
</dbReference>
<evidence type="ECO:0000313" key="6">
    <source>
        <dbReference type="Proteomes" id="UP000775872"/>
    </source>
</evidence>
<dbReference type="EMBL" id="CABFOC020000042">
    <property type="protein sequence ID" value="CAH0051639.1"/>
    <property type="molecule type" value="Genomic_DNA"/>
</dbReference>
<dbReference type="OrthoDB" id="446809at2759"/>
<evidence type="ECO:0000259" key="3">
    <source>
        <dbReference type="Pfam" id="PF01408"/>
    </source>
</evidence>